<organism evidence="3 4">
    <name type="scientific">Kitasatospora paranensis</name>
    <dbReference type="NCBI Taxonomy" id="258053"/>
    <lineage>
        <taxon>Bacteria</taxon>
        <taxon>Bacillati</taxon>
        <taxon>Actinomycetota</taxon>
        <taxon>Actinomycetes</taxon>
        <taxon>Kitasatosporales</taxon>
        <taxon>Streptomycetaceae</taxon>
        <taxon>Kitasatospora</taxon>
    </lineage>
</organism>
<protein>
    <submittedName>
        <fullName evidence="3">SixA phosphatase family protein</fullName>
    </submittedName>
</protein>
<evidence type="ECO:0000256" key="2">
    <source>
        <dbReference type="SAM" id="MobiDB-lite"/>
    </source>
</evidence>
<dbReference type="SUPFAM" id="SSF53254">
    <property type="entry name" value="Phosphoglycerate mutase-like"/>
    <property type="match status" value="1"/>
</dbReference>
<evidence type="ECO:0000313" key="4">
    <source>
        <dbReference type="Proteomes" id="UP001596435"/>
    </source>
</evidence>
<dbReference type="SMART" id="SM00855">
    <property type="entry name" value="PGAM"/>
    <property type="match status" value="1"/>
</dbReference>
<keyword evidence="4" id="KW-1185">Reference proteome</keyword>
<dbReference type="InterPro" id="IPR051021">
    <property type="entry name" value="Mito_Ser/Thr_phosphatase"/>
</dbReference>
<reference evidence="4" key="1">
    <citation type="journal article" date="2019" name="Int. J. Syst. Evol. Microbiol.">
        <title>The Global Catalogue of Microorganisms (GCM) 10K type strain sequencing project: providing services to taxonomists for standard genome sequencing and annotation.</title>
        <authorList>
            <consortium name="The Broad Institute Genomics Platform"/>
            <consortium name="The Broad Institute Genome Sequencing Center for Infectious Disease"/>
            <person name="Wu L."/>
            <person name="Ma J."/>
        </authorList>
    </citation>
    <scope>NUCLEOTIDE SEQUENCE [LARGE SCALE GENOMIC DNA]</scope>
    <source>
        <strain evidence="4">CGMCC 1.12859</strain>
    </source>
</reference>
<keyword evidence="1" id="KW-0378">Hydrolase</keyword>
<dbReference type="CDD" id="cd07067">
    <property type="entry name" value="HP_PGM_like"/>
    <property type="match status" value="1"/>
</dbReference>
<dbReference type="PANTHER" id="PTHR20935:SF1">
    <property type="entry name" value="SLL1549 PROTEIN"/>
    <property type="match status" value="1"/>
</dbReference>
<dbReference type="InterPro" id="IPR013078">
    <property type="entry name" value="His_Pase_superF_clade-1"/>
</dbReference>
<evidence type="ECO:0000313" key="3">
    <source>
        <dbReference type="EMBL" id="MFC7179914.1"/>
    </source>
</evidence>
<sequence length="175" mass="19001">MSGERMHRIVVVRHAKADPKQHTVHPDHERPLTDRGRQDAVLAGRWLAGPGPAVDRALVSTSARTRQTWELIAAELPHPPPAAFEEGLYHTAPDTILARLRRLPKDTASVALVGHNPGIRELALDLAGSATGDLRTRLEESGLRTAGVLVLSFPGPWSDLARGTAHLDTAWSPRP</sequence>
<gene>
    <name evidence="3" type="ORF">ACFQMG_10130</name>
</gene>
<accession>A0ABW2FRL8</accession>
<dbReference type="PANTHER" id="PTHR20935">
    <property type="entry name" value="PHOSPHOGLYCERATE MUTASE-RELATED"/>
    <property type="match status" value="1"/>
</dbReference>
<dbReference type="Gene3D" id="3.40.50.1240">
    <property type="entry name" value="Phosphoglycerate mutase-like"/>
    <property type="match status" value="1"/>
</dbReference>
<dbReference type="Proteomes" id="UP001596435">
    <property type="component" value="Unassembled WGS sequence"/>
</dbReference>
<dbReference type="Pfam" id="PF00300">
    <property type="entry name" value="His_Phos_1"/>
    <property type="match status" value="1"/>
</dbReference>
<evidence type="ECO:0000256" key="1">
    <source>
        <dbReference type="ARBA" id="ARBA00022801"/>
    </source>
</evidence>
<comment type="caution">
    <text evidence="3">The sequence shown here is derived from an EMBL/GenBank/DDBJ whole genome shotgun (WGS) entry which is preliminary data.</text>
</comment>
<dbReference type="InterPro" id="IPR029033">
    <property type="entry name" value="His_PPase_superfam"/>
</dbReference>
<proteinExistence type="predicted"/>
<feature type="region of interest" description="Disordered" evidence="2">
    <location>
        <begin position="16"/>
        <end position="35"/>
    </location>
</feature>
<dbReference type="RefSeq" id="WP_345704178.1">
    <property type="nucleotide sequence ID" value="NZ_BAABKV010000001.1"/>
</dbReference>
<name>A0ABW2FRL8_9ACTN</name>
<dbReference type="EMBL" id="JBHTAJ010000015">
    <property type="protein sequence ID" value="MFC7179914.1"/>
    <property type="molecule type" value="Genomic_DNA"/>
</dbReference>